<dbReference type="SUPFAM" id="SSF51101">
    <property type="entry name" value="Mannose-binding lectins"/>
    <property type="match status" value="1"/>
</dbReference>
<accession>A0A5M3ZBM2</accession>
<dbReference type="VEuPathDB" id="FungiDB:ATEG_07552"/>
<organism evidence="1 2">
    <name type="scientific">Aspergillus terreus</name>
    <dbReference type="NCBI Taxonomy" id="33178"/>
    <lineage>
        <taxon>Eukaryota</taxon>
        <taxon>Fungi</taxon>
        <taxon>Dikarya</taxon>
        <taxon>Ascomycota</taxon>
        <taxon>Pezizomycotina</taxon>
        <taxon>Eurotiomycetes</taxon>
        <taxon>Eurotiomycetidae</taxon>
        <taxon>Eurotiales</taxon>
        <taxon>Aspergillaceae</taxon>
        <taxon>Aspergillus</taxon>
        <taxon>Aspergillus subgen. Circumdati</taxon>
    </lineage>
</organism>
<keyword evidence="2" id="KW-1185">Reference proteome</keyword>
<evidence type="ECO:0000313" key="2">
    <source>
        <dbReference type="Proteomes" id="UP000452235"/>
    </source>
</evidence>
<dbReference type="EMBL" id="BLJY01000009">
    <property type="protein sequence ID" value="GFF18788.1"/>
    <property type="molecule type" value="Genomic_DNA"/>
</dbReference>
<proteinExistence type="predicted"/>
<name>A0A5M3ZBM2_ASPTE</name>
<dbReference type="Proteomes" id="UP000452235">
    <property type="component" value="Unassembled WGS sequence"/>
</dbReference>
<reference evidence="1 2" key="1">
    <citation type="submission" date="2020-01" db="EMBL/GenBank/DDBJ databases">
        <title>Aspergillus terreus IFO 6365 whole genome shotgun sequence.</title>
        <authorList>
            <person name="Kanamasa S."/>
            <person name="Takahashi H."/>
        </authorList>
    </citation>
    <scope>NUCLEOTIDE SEQUENCE [LARGE SCALE GENOMIC DNA]</scope>
    <source>
        <strain evidence="1 2">IFO 6365</strain>
    </source>
</reference>
<comment type="caution">
    <text evidence="1">The sequence shown here is derived from an EMBL/GenBank/DDBJ whole genome shotgun (WGS) entry which is preliminary data.</text>
</comment>
<sequence>MTTIAPSQVTTLCREFHCAKNTPVGNSEPPTTRSAAAKFTLMPKSQPVPVKTIRIWEVLLPDGRGDGIAGLSVIWTDDDEQRAGRCDGPASKQFHFGTRERIQIMYIYAEDRVDGLWFVTDAQKSLFPGKSSTRYEMGNLGDGTLVGFEGTLAADESGFLSLGATFRRPVWS</sequence>
<evidence type="ECO:0000313" key="1">
    <source>
        <dbReference type="EMBL" id="GFF18788.1"/>
    </source>
</evidence>
<dbReference type="InterPro" id="IPR036404">
    <property type="entry name" value="Jacalin-like_lectin_dom_sf"/>
</dbReference>
<protein>
    <submittedName>
        <fullName evidence="1">Uncharacterized protein</fullName>
    </submittedName>
</protein>
<dbReference type="OrthoDB" id="4509965at2759"/>
<dbReference type="Gene3D" id="2.100.10.30">
    <property type="entry name" value="Jacalin-like lectin domain"/>
    <property type="match status" value="1"/>
</dbReference>
<dbReference type="AlphaFoldDB" id="A0A5M3ZBM2"/>
<gene>
    <name evidence="1" type="ORF">ATEIFO6365_0009015100</name>
</gene>